<dbReference type="Pfam" id="PF14547">
    <property type="entry name" value="Hydrophob_seed"/>
    <property type="match status" value="1"/>
</dbReference>
<organism evidence="2 3">
    <name type="scientific">Bombilactobacillus bombi</name>
    <dbReference type="NCBI Taxonomy" id="1303590"/>
    <lineage>
        <taxon>Bacteria</taxon>
        <taxon>Bacillati</taxon>
        <taxon>Bacillota</taxon>
        <taxon>Bacilli</taxon>
        <taxon>Lactobacillales</taxon>
        <taxon>Lactobacillaceae</taxon>
        <taxon>Bombilactobacillus</taxon>
    </lineage>
</organism>
<dbReference type="EMBL" id="QOCS01000014">
    <property type="protein sequence ID" value="RHW45991.1"/>
    <property type="molecule type" value="Genomic_DNA"/>
</dbReference>
<proteinExistence type="predicted"/>
<gene>
    <name evidence="2" type="ORF">DS832_06435</name>
</gene>
<dbReference type="InterPro" id="IPR027923">
    <property type="entry name" value="Hydrophob_seed_dom"/>
</dbReference>
<comment type="caution">
    <text evidence="2">The sequence shown here is derived from an EMBL/GenBank/DDBJ whole genome shotgun (WGS) entry which is preliminary data.</text>
</comment>
<dbReference type="AlphaFoldDB" id="A0A417Z5Y1"/>
<accession>A0A417Z5Y1</accession>
<feature type="domain" description="Hydrophobic seed protein" evidence="1">
    <location>
        <begin position="19"/>
        <end position="85"/>
    </location>
</feature>
<reference evidence="2 3" key="1">
    <citation type="submission" date="2018-07" db="EMBL/GenBank/DDBJ databases">
        <title>Genome sequences of six Lactobacillus spp. isolated from bumble bee guts.</title>
        <authorList>
            <person name="Motta E.V.S."/>
            <person name="Moran N.A."/>
        </authorList>
    </citation>
    <scope>NUCLEOTIDE SEQUENCE [LARGE SCALE GENOMIC DNA]</scope>
    <source>
        <strain evidence="2 3">LV-8.1</strain>
    </source>
</reference>
<dbReference type="Proteomes" id="UP000284822">
    <property type="component" value="Unassembled WGS sequence"/>
</dbReference>
<name>A0A417Z5Y1_9LACO</name>
<sequence length="91" mass="10008">MKGNISLVTFFIKSHNKIFCCSFFKIRGLFLESEMSLSKSSSIISALAVRSVSSCLCSAVRLSSFNKSAFPKITVNGVRKSCDKVVILFLC</sequence>
<evidence type="ECO:0000313" key="3">
    <source>
        <dbReference type="Proteomes" id="UP000284822"/>
    </source>
</evidence>
<evidence type="ECO:0000259" key="1">
    <source>
        <dbReference type="Pfam" id="PF14547"/>
    </source>
</evidence>
<evidence type="ECO:0000313" key="2">
    <source>
        <dbReference type="EMBL" id="RHW45991.1"/>
    </source>
</evidence>
<protein>
    <recommendedName>
        <fullName evidence="1">Hydrophobic seed protein domain-containing protein</fullName>
    </recommendedName>
</protein>